<name>A0ABX6PP99_9HYPH</name>
<dbReference type="EMBL" id="CP054022">
    <property type="protein sequence ID" value="QKK20453.1"/>
    <property type="molecule type" value="Genomic_DNA"/>
</dbReference>
<keyword evidence="1" id="KW-0614">Plasmid</keyword>
<organism evidence="1 2">
    <name type="scientific">Rhizobium indicum</name>
    <dbReference type="NCBI Taxonomy" id="2583231"/>
    <lineage>
        <taxon>Bacteria</taxon>
        <taxon>Pseudomonadati</taxon>
        <taxon>Pseudomonadota</taxon>
        <taxon>Alphaproteobacteria</taxon>
        <taxon>Hyphomicrobiales</taxon>
        <taxon>Rhizobiaceae</taxon>
        <taxon>Rhizobium/Agrobacterium group</taxon>
        <taxon>Rhizobium</taxon>
    </lineage>
</organism>
<evidence type="ECO:0000313" key="1">
    <source>
        <dbReference type="EMBL" id="QKK20453.1"/>
    </source>
</evidence>
<evidence type="ECO:0000313" key="2">
    <source>
        <dbReference type="Proteomes" id="UP000305673"/>
    </source>
</evidence>
<proteinExistence type="predicted"/>
<dbReference type="RefSeq" id="WP_138391212.1">
    <property type="nucleotide sequence ID" value="NZ_CP054022.1"/>
</dbReference>
<reference evidence="1 2" key="1">
    <citation type="submission" date="2020-05" db="EMBL/GenBank/DDBJ databases">
        <title>Genome sequences of pea root nodulating Rhizobium spp.</title>
        <authorList>
            <person name="Rahi P."/>
        </authorList>
    </citation>
    <scope>NUCLEOTIDE SEQUENCE [LARGE SCALE GENOMIC DNA]</scope>
    <source>
        <strain evidence="2">JKLM 12A2</strain>
        <plasmid evidence="1 2">pPR12A201</plasmid>
    </source>
</reference>
<sequence length="63" mass="7490">MSKVAGQGFAIGELASSHRERKTLADYLKDGLDEMARDWGMKNRGTQRKKRLDWHLRRYRKRL</sequence>
<gene>
    <name evidence="1" type="ORF">FFM53_029125</name>
</gene>
<protein>
    <submittedName>
        <fullName evidence="1">Uncharacterized protein</fullName>
    </submittedName>
</protein>
<geneLocation type="plasmid" evidence="1 2">
    <name>pPR12A201</name>
</geneLocation>
<dbReference type="Proteomes" id="UP000305673">
    <property type="component" value="Plasmid pPR12A201"/>
</dbReference>
<keyword evidence="2" id="KW-1185">Reference proteome</keyword>
<accession>A0ABX6PP99</accession>